<dbReference type="RefSeq" id="WP_083732192.1">
    <property type="nucleotide sequence ID" value="NZ_CP017641.1"/>
</dbReference>
<evidence type="ECO:0000313" key="3">
    <source>
        <dbReference type="Proteomes" id="UP000187735"/>
    </source>
</evidence>
<dbReference type="EMBL" id="CP017641">
    <property type="protein sequence ID" value="APZ94457.1"/>
    <property type="molecule type" value="Genomic_DNA"/>
</dbReference>
<proteinExistence type="predicted"/>
<accession>A0A1P8WK56</accession>
<dbReference type="AlphaFoldDB" id="A0A1P8WK56"/>
<evidence type="ECO:0000313" key="2">
    <source>
        <dbReference type="EMBL" id="APZ94457.1"/>
    </source>
</evidence>
<dbReference type="OrthoDB" id="8212403at2"/>
<sequence precursor="true">MSVPHPRLRGAAVCATISLLLCQLLLTDLAVAAPQGASKSVPLPLYDASEDGRKPSTNGRVYAFSSGPVERPIRQTSHSQFSTTVPPIPIPAEQIIHDGGPVYYDQPASTQYFSEPVYRPLYRQQEQLRHRWFSAEALLWWTSSVDMPVLATTSPQGTPANEAGVLGQNTSVLLGGGDIFGFAQGGVRLRAGKWFDKDDGSGILAEFFILGSRGENYSAVSNGDPILARPFFNAGPGNNFQDSQLIAYPGLASGSLRFNAETRMYSVGLQYWEEIYDSRCCCNSCGDCCGVPCGNSCGDVCSASCGEGCGGGCLFEQWRNRDDTTIGIILGPRFTHLDDTLSVRERLTSVATGSQFDLSDSFKTENSFLGGEIGVRARRRRGDLTFDLGLQLAIGATHQELDINGRNTITTNGVPTSSAGGFLAQQSNIGNYDRNRFSLIPALDLKVAYETRKGWRFSVGYNLMYWTNVLRAAEQIDTVVNEDYFAPANLPSLGASRPAPLFRESDYLAHGLTFGIEKRY</sequence>
<evidence type="ECO:0000256" key="1">
    <source>
        <dbReference type="SAM" id="SignalP"/>
    </source>
</evidence>
<dbReference type="InterPro" id="IPR011446">
    <property type="entry name" value="BBP7"/>
</dbReference>
<dbReference type="Pfam" id="PF07585">
    <property type="entry name" value="BBP7"/>
    <property type="match status" value="1"/>
</dbReference>
<name>A0A1P8WK56_9PLAN</name>
<reference evidence="2 3" key="1">
    <citation type="journal article" date="2016" name="Front. Microbiol.">
        <title>Fuerstia marisgermanicae gen. nov., sp. nov., an Unusual Member of the Phylum Planctomycetes from the German Wadden Sea.</title>
        <authorList>
            <person name="Kohn T."/>
            <person name="Heuer A."/>
            <person name="Jogler M."/>
            <person name="Vollmers J."/>
            <person name="Boedeker C."/>
            <person name="Bunk B."/>
            <person name="Rast P."/>
            <person name="Borchert D."/>
            <person name="Glockner I."/>
            <person name="Freese H.M."/>
            <person name="Klenk H.P."/>
            <person name="Overmann J."/>
            <person name="Kaster A.K."/>
            <person name="Rohde M."/>
            <person name="Wiegand S."/>
            <person name="Jogler C."/>
        </authorList>
    </citation>
    <scope>NUCLEOTIDE SEQUENCE [LARGE SCALE GENOMIC DNA]</scope>
    <source>
        <strain evidence="2 3">NH11</strain>
    </source>
</reference>
<dbReference type="STRING" id="1891926.Fuma_04089"/>
<protein>
    <submittedName>
        <fullName evidence="2">Uncharacterized protein</fullName>
    </submittedName>
</protein>
<dbReference type="KEGG" id="fmr:Fuma_04089"/>
<keyword evidence="1" id="KW-0732">Signal</keyword>
<keyword evidence="3" id="KW-1185">Reference proteome</keyword>
<feature type="signal peptide" evidence="1">
    <location>
        <begin position="1"/>
        <end position="32"/>
    </location>
</feature>
<feature type="chain" id="PRO_5010209930" evidence="1">
    <location>
        <begin position="33"/>
        <end position="520"/>
    </location>
</feature>
<dbReference type="Proteomes" id="UP000187735">
    <property type="component" value="Chromosome"/>
</dbReference>
<organism evidence="2 3">
    <name type="scientific">Fuerstiella marisgermanici</name>
    <dbReference type="NCBI Taxonomy" id="1891926"/>
    <lineage>
        <taxon>Bacteria</taxon>
        <taxon>Pseudomonadati</taxon>
        <taxon>Planctomycetota</taxon>
        <taxon>Planctomycetia</taxon>
        <taxon>Planctomycetales</taxon>
        <taxon>Planctomycetaceae</taxon>
        <taxon>Fuerstiella</taxon>
    </lineage>
</organism>
<gene>
    <name evidence="2" type="ORF">Fuma_04089</name>
</gene>